<evidence type="ECO:0000256" key="1">
    <source>
        <dbReference type="ARBA" id="ARBA00004123"/>
    </source>
</evidence>
<dbReference type="PANTHER" id="PTHR12133">
    <property type="entry name" value="TRNA (ADENINE(58)-N(1))-METHYLTRANSFERASE"/>
    <property type="match status" value="1"/>
</dbReference>
<feature type="compositionally biased region" description="Low complexity" evidence="10">
    <location>
        <begin position="271"/>
        <end position="287"/>
    </location>
</feature>
<feature type="region of interest" description="Disordered" evidence="10">
    <location>
        <begin position="262"/>
        <end position="294"/>
    </location>
</feature>
<evidence type="ECO:0000256" key="2">
    <source>
        <dbReference type="ARBA" id="ARBA00012796"/>
    </source>
</evidence>
<dbReference type="Gene3D" id="3.40.50.150">
    <property type="entry name" value="Vaccinia Virus protein VP39"/>
    <property type="match status" value="1"/>
</dbReference>
<evidence type="ECO:0000259" key="11">
    <source>
        <dbReference type="Pfam" id="PF08704"/>
    </source>
</evidence>
<evidence type="ECO:0000256" key="5">
    <source>
        <dbReference type="ARBA" id="ARBA00022679"/>
    </source>
</evidence>
<feature type="compositionally biased region" description="Basic and acidic residues" evidence="10">
    <location>
        <begin position="417"/>
        <end position="450"/>
    </location>
</feature>
<feature type="region of interest" description="Disordered" evidence="10">
    <location>
        <begin position="403"/>
        <end position="450"/>
    </location>
</feature>
<evidence type="ECO:0000256" key="9">
    <source>
        <dbReference type="ARBA" id="ARBA00033309"/>
    </source>
</evidence>
<gene>
    <name evidence="12" type="ORF">KVT40_004228</name>
</gene>
<dbReference type="GO" id="GO:0031515">
    <property type="term" value="C:tRNA (m1A) methyltransferase complex"/>
    <property type="evidence" value="ECO:0007669"/>
    <property type="project" value="InterPro"/>
</dbReference>
<feature type="compositionally biased region" description="Gly residues" evidence="10">
    <location>
        <begin position="506"/>
        <end position="526"/>
    </location>
</feature>
<dbReference type="Gene3D" id="3.10.330.20">
    <property type="match status" value="1"/>
</dbReference>
<dbReference type="InterPro" id="IPR029063">
    <property type="entry name" value="SAM-dependent_MTases_sf"/>
</dbReference>
<keyword evidence="4" id="KW-0489">Methyltransferase</keyword>
<dbReference type="GO" id="GO:0030488">
    <property type="term" value="P:tRNA methylation"/>
    <property type="evidence" value="ECO:0007669"/>
    <property type="project" value="InterPro"/>
</dbReference>
<accession>A0A8K0L3R1</accession>
<dbReference type="PANTHER" id="PTHR12133:SF2">
    <property type="entry name" value="TRNA (ADENINE(58)-N(1))-METHYLTRANSFERASE CATALYTIC SUBUNIT TRMT61A"/>
    <property type="match status" value="1"/>
</dbReference>
<evidence type="ECO:0000313" key="13">
    <source>
        <dbReference type="Proteomes" id="UP000809789"/>
    </source>
</evidence>
<dbReference type="EMBL" id="JAESVG020000004">
    <property type="protein sequence ID" value="KAG8628355.1"/>
    <property type="molecule type" value="Genomic_DNA"/>
</dbReference>
<sequence>MATVSPFFNAGTTATADSLAVLQMKRDHQLQIILSNDEKVADGYAEGPVTNTRFGSFPHSTLLDRPWGSQILASKVDTGSRAKGKKRKRDSNDDGEGRQGSSAPMQAAITAGTGFGHLLQPTPESWTISLPHRTQVVYTPDYSYILQRMCVTPGSHLIEAGAGSGSFTHAAARAVFNHPSPGHVYSFEYHEPRVQSLQEELISHKLSNMVTVTHRDVYSEGFLLPPSPDSTSPSSPNATAIFLDLPAPWLALRNLTRRPLSPAQHKSLTHPQTSESQPQAQTTPSSSVEDTPFLSPLSPHHPIHLCTFTPCIEQAQSVVSSLRQLGWVEIQMVEMANRRLDIRRERVGLAEDGLRGATGGPKDVMEAVGRLGEVEGRFKAWEGSMKASSAVGVADGEGLEGVGKADGSGEGTGIGVEAKKPKAEKGEARVTAKQARQERNREKEKERKTFKEGMLVHRTEAEVKAHTSYLVFAVLPVEWSEEEERVAEGKWPDEGVVVESGKGKGKGQGQGKGKGQGKGQVQGKGK</sequence>
<comment type="caution">
    <text evidence="12">The sequence shown here is derived from an EMBL/GenBank/DDBJ whole genome shotgun (WGS) entry which is preliminary data.</text>
</comment>
<keyword evidence="7" id="KW-0819">tRNA processing</keyword>
<evidence type="ECO:0000256" key="4">
    <source>
        <dbReference type="ARBA" id="ARBA00022603"/>
    </source>
</evidence>
<feature type="domain" description="tRNA (adenine(58)-N(1))-methyltransferase catalytic subunit TRM61 C-terminal" evidence="11">
    <location>
        <begin position="304"/>
        <end position="350"/>
    </location>
</feature>
<comment type="subcellular location">
    <subcellularLocation>
        <location evidence="1">Nucleus</location>
    </subcellularLocation>
</comment>
<evidence type="ECO:0000256" key="3">
    <source>
        <dbReference type="ARBA" id="ARBA00015963"/>
    </source>
</evidence>
<keyword evidence="13" id="KW-1185">Reference proteome</keyword>
<feature type="domain" description="tRNA (adenine(58)-N(1))-methyltransferase catalytic subunit TRM61 C-terminal" evidence="11">
    <location>
        <begin position="114"/>
        <end position="256"/>
    </location>
</feature>
<dbReference type="SUPFAM" id="SSF53335">
    <property type="entry name" value="S-adenosyl-L-methionine-dependent methyltransferases"/>
    <property type="match status" value="1"/>
</dbReference>
<dbReference type="GO" id="GO:0160107">
    <property type="term" value="F:tRNA (adenine(58)-N1)-methyltransferase activity"/>
    <property type="evidence" value="ECO:0007669"/>
    <property type="project" value="UniProtKB-EC"/>
</dbReference>
<name>A0A8K0L3R1_9PEZI</name>
<evidence type="ECO:0000256" key="6">
    <source>
        <dbReference type="ARBA" id="ARBA00022691"/>
    </source>
</evidence>
<dbReference type="OrthoDB" id="1925287at2759"/>
<keyword evidence="6" id="KW-0949">S-adenosyl-L-methionine</keyword>
<proteinExistence type="predicted"/>
<dbReference type="GO" id="GO:0005634">
    <property type="term" value="C:nucleus"/>
    <property type="evidence" value="ECO:0007669"/>
    <property type="project" value="UniProtKB-SubCell"/>
</dbReference>
<keyword evidence="8" id="KW-0539">Nucleus</keyword>
<keyword evidence="5" id="KW-0808">Transferase</keyword>
<evidence type="ECO:0000256" key="8">
    <source>
        <dbReference type="ARBA" id="ARBA00023242"/>
    </source>
</evidence>
<dbReference type="AlphaFoldDB" id="A0A8K0L3R1"/>
<protein>
    <recommendedName>
        <fullName evidence="3">tRNA (adenine(58)-N(1))-methyltransferase catalytic subunit TRM61</fullName>
        <ecNumber evidence="2">2.1.1.220</ecNumber>
    </recommendedName>
    <alternativeName>
        <fullName evidence="9">tRNA(m1A58)-methyltransferase subunit TRM61</fullName>
    </alternativeName>
</protein>
<organism evidence="12 13">
    <name type="scientific">Elsinoe batatas</name>
    <dbReference type="NCBI Taxonomy" id="2601811"/>
    <lineage>
        <taxon>Eukaryota</taxon>
        <taxon>Fungi</taxon>
        <taxon>Dikarya</taxon>
        <taxon>Ascomycota</taxon>
        <taxon>Pezizomycotina</taxon>
        <taxon>Dothideomycetes</taxon>
        <taxon>Dothideomycetidae</taxon>
        <taxon>Myriangiales</taxon>
        <taxon>Elsinoaceae</taxon>
        <taxon>Elsinoe</taxon>
    </lineage>
</organism>
<feature type="compositionally biased region" description="Gly residues" evidence="10">
    <location>
        <begin position="403"/>
        <end position="414"/>
    </location>
</feature>
<dbReference type="EC" id="2.1.1.220" evidence="2"/>
<dbReference type="InterPro" id="IPR049470">
    <property type="entry name" value="TRM61_C"/>
</dbReference>
<dbReference type="Pfam" id="PF08704">
    <property type="entry name" value="GCD14"/>
    <property type="match status" value="2"/>
</dbReference>
<feature type="region of interest" description="Disordered" evidence="10">
    <location>
        <begin position="74"/>
        <end position="105"/>
    </location>
</feature>
<feature type="region of interest" description="Disordered" evidence="10">
    <location>
        <begin position="481"/>
        <end position="526"/>
    </location>
</feature>
<evidence type="ECO:0000256" key="10">
    <source>
        <dbReference type="SAM" id="MobiDB-lite"/>
    </source>
</evidence>
<reference evidence="12" key="1">
    <citation type="submission" date="2021-07" db="EMBL/GenBank/DDBJ databases">
        <title>Elsinoe batatas strain:CRI-CJ2 Genome sequencing and assembly.</title>
        <authorList>
            <person name="Huang L."/>
        </authorList>
    </citation>
    <scope>NUCLEOTIDE SEQUENCE</scope>
    <source>
        <strain evidence="12">CRI-CJ2</strain>
    </source>
</reference>
<evidence type="ECO:0000313" key="12">
    <source>
        <dbReference type="EMBL" id="KAG8628355.1"/>
    </source>
</evidence>
<evidence type="ECO:0000256" key="7">
    <source>
        <dbReference type="ARBA" id="ARBA00022694"/>
    </source>
</evidence>
<dbReference type="PROSITE" id="PS51620">
    <property type="entry name" value="SAM_TRM61"/>
    <property type="match status" value="1"/>
</dbReference>
<dbReference type="InterPro" id="IPR014816">
    <property type="entry name" value="tRNA_MeTrfase_Gcd14"/>
</dbReference>
<dbReference type="Proteomes" id="UP000809789">
    <property type="component" value="Unassembled WGS sequence"/>
</dbReference>